<keyword evidence="1" id="KW-0547">Nucleotide-binding</keyword>
<dbReference type="EMBL" id="CCKQ01018030">
    <property type="protein sequence ID" value="CDW89969.1"/>
    <property type="molecule type" value="Genomic_DNA"/>
</dbReference>
<organism evidence="4 5">
    <name type="scientific">Stylonychia lemnae</name>
    <name type="common">Ciliate</name>
    <dbReference type="NCBI Taxonomy" id="5949"/>
    <lineage>
        <taxon>Eukaryota</taxon>
        <taxon>Sar</taxon>
        <taxon>Alveolata</taxon>
        <taxon>Ciliophora</taxon>
        <taxon>Intramacronucleata</taxon>
        <taxon>Spirotrichea</taxon>
        <taxon>Stichotrichia</taxon>
        <taxon>Sporadotrichida</taxon>
        <taxon>Oxytrichidae</taxon>
        <taxon>Stylonychinae</taxon>
        <taxon>Stylonychia</taxon>
    </lineage>
</organism>
<dbReference type="InterPro" id="IPR001806">
    <property type="entry name" value="Small_GTPase"/>
</dbReference>
<dbReference type="InterPro" id="IPR005225">
    <property type="entry name" value="Small_GTP-bd"/>
</dbReference>
<dbReference type="PANTHER" id="PTHR47977">
    <property type="entry name" value="RAS-RELATED PROTEIN RAB"/>
    <property type="match status" value="1"/>
</dbReference>
<dbReference type="SMART" id="SM00175">
    <property type="entry name" value="RAB"/>
    <property type="match status" value="1"/>
</dbReference>
<keyword evidence="3" id="KW-0449">Lipoprotein</keyword>
<keyword evidence="5" id="KW-1185">Reference proteome</keyword>
<accession>A0A078B6H0</accession>
<reference evidence="4 5" key="1">
    <citation type="submission" date="2014-06" db="EMBL/GenBank/DDBJ databases">
        <authorList>
            <person name="Swart Estienne"/>
        </authorList>
    </citation>
    <scope>NUCLEOTIDE SEQUENCE [LARGE SCALE GENOMIC DNA]</scope>
    <source>
        <strain evidence="4 5">130c</strain>
    </source>
</reference>
<dbReference type="AlphaFoldDB" id="A0A078B6H0"/>
<dbReference type="OrthoDB" id="25818at2759"/>
<dbReference type="PROSITE" id="PS51417">
    <property type="entry name" value="ARF"/>
    <property type="match status" value="1"/>
</dbReference>
<dbReference type="Pfam" id="PF00071">
    <property type="entry name" value="Ras"/>
    <property type="match status" value="1"/>
</dbReference>
<evidence type="ECO:0000256" key="1">
    <source>
        <dbReference type="ARBA" id="ARBA00022741"/>
    </source>
</evidence>
<dbReference type="NCBIfam" id="TIGR00231">
    <property type="entry name" value="small_GTP"/>
    <property type="match status" value="1"/>
</dbReference>
<dbReference type="PRINTS" id="PR00449">
    <property type="entry name" value="RASTRNSFRMNG"/>
</dbReference>
<dbReference type="InterPro" id="IPR027417">
    <property type="entry name" value="P-loop_NTPase"/>
</dbReference>
<protein>
    <submittedName>
        <fullName evidence="4">Ras-related protein rab-19</fullName>
    </submittedName>
</protein>
<dbReference type="InterPro" id="IPR050227">
    <property type="entry name" value="Rab"/>
</dbReference>
<evidence type="ECO:0000256" key="2">
    <source>
        <dbReference type="ARBA" id="ARBA00023134"/>
    </source>
</evidence>
<evidence type="ECO:0000313" key="4">
    <source>
        <dbReference type="EMBL" id="CDW89969.1"/>
    </source>
</evidence>
<dbReference type="PROSITE" id="PS51421">
    <property type="entry name" value="RAS"/>
    <property type="match status" value="1"/>
</dbReference>
<dbReference type="SMART" id="SM00176">
    <property type="entry name" value="RAN"/>
    <property type="match status" value="1"/>
</dbReference>
<dbReference type="Proteomes" id="UP000039865">
    <property type="component" value="Unassembled WGS sequence"/>
</dbReference>
<dbReference type="GO" id="GO:0003924">
    <property type="term" value="F:GTPase activity"/>
    <property type="evidence" value="ECO:0007669"/>
    <property type="project" value="InterPro"/>
</dbReference>
<proteinExistence type="predicted"/>
<dbReference type="SUPFAM" id="SSF52540">
    <property type="entry name" value="P-loop containing nucleoside triphosphate hydrolases"/>
    <property type="match status" value="1"/>
</dbReference>
<evidence type="ECO:0000313" key="5">
    <source>
        <dbReference type="Proteomes" id="UP000039865"/>
    </source>
</evidence>
<evidence type="ECO:0000256" key="3">
    <source>
        <dbReference type="ARBA" id="ARBA00023288"/>
    </source>
</evidence>
<name>A0A078B6H0_STYLE</name>
<gene>
    <name evidence="4" type="primary">Contig3810.g4076</name>
    <name evidence="4" type="ORF">STYLEM_19109</name>
</gene>
<dbReference type="GO" id="GO:0005525">
    <property type="term" value="F:GTP binding"/>
    <property type="evidence" value="ECO:0007669"/>
    <property type="project" value="UniProtKB-KW"/>
</dbReference>
<keyword evidence="2" id="KW-0342">GTP-binding</keyword>
<dbReference type="CDD" id="cd00154">
    <property type="entry name" value="Rab"/>
    <property type="match status" value="1"/>
</dbReference>
<sequence length="361" mass="41010">MNRGIQNLAADDGQFAARERNLLLDAEEVKMYKDRRYSLVSNDNQKEMIKSRLDKNPKNFSPYEFDALYKIVLIGESNTGKTSMLVRFADSVFTENYLCTIGVDFKIKTLKIDSKIIKMQIWDTAGQERFRSISHAYYRNSHGCVAVYDITNRSSFESIEEQIQSFISYSAQDVARNIILVGNKTDLEDKRKVPFEEAVRLGKKLNLAAVFETSAKSNDSIDDAFFRSIVNCVDFYSTPDDGGLAKSSTSRSRKYSQQTDVVPKGARSFRTGSAQNEELFSQKEDYHRNYFTQQKYNNTGANGSGLMNSQQIINNSTMSKSSYYDKPILMSQIYPNGYKIRKDSQGGLQKKKAISNNSTCC</sequence>
<dbReference type="SMART" id="SM00174">
    <property type="entry name" value="RHO"/>
    <property type="match status" value="1"/>
</dbReference>
<dbReference type="PROSITE" id="PS51419">
    <property type="entry name" value="RAB"/>
    <property type="match status" value="1"/>
</dbReference>
<dbReference type="SMART" id="SM00173">
    <property type="entry name" value="RAS"/>
    <property type="match status" value="1"/>
</dbReference>
<dbReference type="Gene3D" id="3.40.50.300">
    <property type="entry name" value="P-loop containing nucleotide triphosphate hydrolases"/>
    <property type="match status" value="1"/>
</dbReference>
<dbReference type="InParanoid" id="A0A078B6H0"/>
<dbReference type="FunFam" id="3.40.50.300:FF:001129">
    <property type="entry name" value="ras-related protein Rab-44 isoform X2"/>
    <property type="match status" value="1"/>
</dbReference>
<dbReference type="PROSITE" id="PS51420">
    <property type="entry name" value="RHO"/>
    <property type="match status" value="1"/>
</dbReference>